<dbReference type="AlphaFoldDB" id="A0A7X1ZBP4"/>
<keyword evidence="2" id="KW-0378">Hydrolase</keyword>
<keyword evidence="3" id="KW-1185">Reference proteome</keyword>
<dbReference type="OrthoDB" id="7667044at2"/>
<dbReference type="PANTHER" id="PTHR37827:SF1">
    <property type="entry name" value="HNH DOMAIN-CONTAINING PROTEIN"/>
    <property type="match status" value="1"/>
</dbReference>
<dbReference type="Proteomes" id="UP000434582">
    <property type="component" value="Unassembled WGS sequence"/>
</dbReference>
<organism evidence="2 3">
    <name type="scientific">Roseospira navarrensis</name>
    <dbReference type="NCBI Taxonomy" id="140058"/>
    <lineage>
        <taxon>Bacteria</taxon>
        <taxon>Pseudomonadati</taxon>
        <taxon>Pseudomonadota</taxon>
        <taxon>Alphaproteobacteria</taxon>
        <taxon>Rhodospirillales</taxon>
        <taxon>Rhodospirillaceae</taxon>
        <taxon>Roseospira</taxon>
    </lineage>
</organism>
<dbReference type="GO" id="GO:0004519">
    <property type="term" value="F:endonuclease activity"/>
    <property type="evidence" value="ECO:0007669"/>
    <property type="project" value="UniProtKB-KW"/>
</dbReference>
<feature type="region of interest" description="Disordered" evidence="1">
    <location>
        <begin position="1"/>
        <end position="23"/>
    </location>
</feature>
<evidence type="ECO:0000256" key="1">
    <source>
        <dbReference type="SAM" id="MobiDB-lite"/>
    </source>
</evidence>
<protein>
    <submittedName>
        <fullName evidence="2">HNH endonuclease</fullName>
    </submittedName>
</protein>
<evidence type="ECO:0000313" key="2">
    <source>
        <dbReference type="EMBL" id="MQX35578.1"/>
    </source>
</evidence>
<sequence>MIAGPSVEWHHWVPRSEGGRESAPLHRVCHRMIHRLFDHATLARHMTGPEALRAHPEMARFLAWVRKQPPAFVARTEPPGRRGRRRTGRG</sequence>
<keyword evidence="2" id="KW-0255">Endonuclease</keyword>
<dbReference type="EMBL" id="WIVE01000005">
    <property type="protein sequence ID" value="MQX35578.1"/>
    <property type="molecule type" value="Genomic_DNA"/>
</dbReference>
<keyword evidence="2" id="KW-0540">Nuclease</keyword>
<gene>
    <name evidence="2" type="ORF">GHC57_03510</name>
</gene>
<reference evidence="2 3" key="1">
    <citation type="submission" date="2019-10" db="EMBL/GenBank/DDBJ databases">
        <title>Draft whole-genome sequence of the purple nonsulfur photosynthetic bacterium Roseospira navarrensis DSM 15114.</title>
        <authorList>
            <person name="Kyndt J.A."/>
            <person name="Meyer T.E."/>
        </authorList>
    </citation>
    <scope>NUCLEOTIDE SEQUENCE [LARGE SCALE GENOMIC DNA]</scope>
    <source>
        <strain evidence="2 3">DSM 15114</strain>
    </source>
</reference>
<dbReference type="PANTHER" id="PTHR37827">
    <property type="entry name" value="TUDOR DOMAIN-CONTAINING PROTEIN"/>
    <property type="match status" value="1"/>
</dbReference>
<dbReference type="RefSeq" id="WP_153341216.1">
    <property type="nucleotide sequence ID" value="NZ_WIVE01000005.1"/>
</dbReference>
<evidence type="ECO:0000313" key="3">
    <source>
        <dbReference type="Proteomes" id="UP000434582"/>
    </source>
</evidence>
<comment type="caution">
    <text evidence="2">The sequence shown here is derived from an EMBL/GenBank/DDBJ whole genome shotgun (WGS) entry which is preliminary data.</text>
</comment>
<name>A0A7X1ZBP4_9PROT</name>
<proteinExistence type="predicted"/>
<accession>A0A7X1ZBP4</accession>